<organism evidence="1 2">
    <name type="scientific">Tuber borchii</name>
    <name type="common">White truffle</name>
    <dbReference type="NCBI Taxonomy" id="42251"/>
    <lineage>
        <taxon>Eukaryota</taxon>
        <taxon>Fungi</taxon>
        <taxon>Dikarya</taxon>
        <taxon>Ascomycota</taxon>
        <taxon>Pezizomycotina</taxon>
        <taxon>Pezizomycetes</taxon>
        <taxon>Pezizales</taxon>
        <taxon>Tuberaceae</taxon>
        <taxon>Tuber</taxon>
    </lineage>
</organism>
<sequence>MKRREEKKREKGRQKSQEELFLFFHSWRLWLWLCIRSRFCSHVLSHIPVLANLSGGRQTLFLQHLLQLISPSTKGASGTVRSDKILFIVTNAYQRTELRPYCTVLNCTQGS</sequence>
<dbReference type="EMBL" id="NESQ01000165">
    <property type="protein sequence ID" value="PUU77057.1"/>
    <property type="molecule type" value="Genomic_DNA"/>
</dbReference>
<comment type="caution">
    <text evidence="1">The sequence shown here is derived from an EMBL/GenBank/DDBJ whole genome shotgun (WGS) entry which is preliminary data.</text>
</comment>
<reference evidence="1 2" key="1">
    <citation type="submission" date="2017-04" db="EMBL/GenBank/DDBJ databases">
        <title>Draft genome sequence of Tuber borchii Vittad., a whitish edible truffle.</title>
        <authorList>
            <consortium name="DOE Joint Genome Institute"/>
            <person name="Murat C."/>
            <person name="Kuo A."/>
            <person name="Barry K.W."/>
            <person name="Clum A."/>
            <person name="Dockter R.B."/>
            <person name="Fauchery L."/>
            <person name="Iotti M."/>
            <person name="Kohler A."/>
            <person name="Labutti K."/>
            <person name="Lindquist E.A."/>
            <person name="Lipzen A."/>
            <person name="Ohm R.A."/>
            <person name="Wang M."/>
            <person name="Grigoriev I.V."/>
            <person name="Zambonelli A."/>
            <person name="Martin F.M."/>
        </authorList>
    </citation>
    <scope>NUCLEOTIDE SEQUENCE [LARGE SCALE GENOMIC DNA]</scope>
    <source>
        <strain evidence="1 2">Tbo3840</strain>
    </source>
</reference>
<gene>
    <name evidence="1" type="ORF">B9Z19DRAFT_199840</name>
</gene>
<protein>
    <submittedName>
        <fullName evidence="1">Uncharacterized protein</fullName>
    </submittedName>
</protein>
<evidence type="ECO:0000313" key="2">
    <source>
        <dbReference type="Proteomes" id="UP000244722"/>
    </source>
</evidence>
<accession>A0A2T6ZNJ8</accession>
<keyword evidence="2" id="KW-1185">Reference proteome</keyword>
<name>A0A2T6ZNJ8_TUBBO</name>
<dbReference type="AlphaFoldDB" id="A0A2T6ZNJ8"/>
<dbReference type="Proteomes" id="UP000244722">
    <property type="component" value="Unassembled WGS sequence"/>
</dbReference>
<evidence type="ECO:0000313" key="1">
    <source>
        <dbReference type="EMBL" id="PUU77057.1"/>
    </source>
</evidence>
<proteinExistence type="predicted"/>